<accession>A0A1X2CWS9</accession>
<dbReference type="AlphaFoldDB" id="A0A1X2CWS9"/>
<feature type="chain" id="PRO_5012485070" description="Secreted protein" evidence="1">
    <location>
        <begin position="28"/>
        <end position="210"/>
    </location>
</feature>
<dbReference type="OrthoDB" id="4750830at2"/>
<gene>
    <name evidence="2" type="ORF">AWC22_18130</name>
</gene>
<dbReference type="Proteomes" id="UP000193087">
    <property type="component" value="Unassembled WGS sequence"/>
</dbReference>
<keyword evidence="3" id="KW-1185">Reference proteome</keyword>
<evidence type="ECO:0000313" key="2">
    <source>
        <dbReference type="EMBL" id="ORW80346.1"/>
    </source>
</evidence>
<organism evidence="2 3">
    <name type="scientific">Mycobacterium riyadhense</name>
    <dbReference type="NCBI Taxonomy" id="486698"/>
    <lineage>
        <taxon>Bacteria</taxon>
        <taxon>Bacillati</taxon>
        <taxon>Actinomycetota</taxon>
        <taxon>Actinomycetes</taxon>
        <taxon>Mycobacteriales</taxon>
        <taxon>Mycobacteriaceae</taxon>
        <taxon>Mycobacterium</taxon>
    </lineage>
</organism>
<comment type="caution">
    <text evidence="2">The sequence shown here is derived from an EMBL/GenBank/DDBJ whole genome shotgun (WGS) entry which is preliminary data.</text>
</comment>
<keyword evidence="1" id="KW-0732">Signal</keyword>
<dbReference type="RefSeq" id="WP_085250381.1">
    <property type="nucleotide sequence ID" value="NZ_CAJMWJ010000001.1"/>
</dbReference>
<feature type="signal peptide" evidence="1">
    <location>
        <begin position="1"/>
        <end position="27"/>
    </location>
</feature>
<sequence length="210" mass="21413">MASRIGTSSAACVLACTALVGMPAAQANPDVTLPPIASTGGGPIIGGGDEAAQYRISRQLSSLGNPDVQEGDGADAAAFIMDSAAVPSSGANARLAAAFVPLQRALGCQRDNTSFGARAYRRSDGQWGGAVLVIAKSATSDIDALTSCVKSVWPAPTAGGSTSMCASGWTYPTSGENHRPETYYVLLAGTNGDFCSAPNENYANYATRWP</sequence>
<proteinExistence type="predicted"/>
<dbReference type="GeneID" id="93492347"/>
<name>A0A1X2CWS9_9MYCO</name>
<evidence type="ECO:0000256" key="1">
    <source>
        <dbReference type="SAM" id="SignalP"/>
    </source>
</evidence>
<reference evidence="2 3" key="1">
    <citation type="submission" date="2016-01" db="EMBL/GenBank/DDBJ databases">
        <title>The new phylogeny of the genus Mycobacterium.</title>
        <authorList>
            <person name="Tarcisio F."/>
            <person name="Conor M."/>
            <person name="Antonella G."/>
            <person name="Elisabetta G."/>
            <person name="Giulia F.S."/>
            <person name="Sara T."/>
            <person name="Anna F."/>
            <person name="Clotilde B."/>
            <person name="Roberto B."/>
            <person name="Veronica D.S."/>
            <person name="Fabio R."/>
            <person name="Monica P."/>
            <person name="Olivier J."/>
            <person name="Enrico T."/>
            <person name="Nicola S."/>
        </authorList>
    </citation>
    <scope>NUCLEOTIDE SEQUENCE [LARGE SCALE GENOMIC DNA]</scope>
    <source>
        <strain evidence="2 3">DSM 45176</strain>
    </source>
</reference>
<evidence type="ECO:0008006" key="4">
    <source>
        <dbReference type="Google" id="ProtNLM"/>
    </source>
</evidence>
<protein>
    <recommendedName>
        <fullName evidence="4">Secreted protein</fullName>
    </recommendedName>
</protein>
<dbReference type="EMBL" id="LQPQ01000066">
    <property type="protein sequence ID" value="ORW80346.1"/>
    <property type="molecule type" value="Genomic_DNA"/>
</dbReference>
<evidence type="ECO:0000313" key="3">
    <source>
        <dbReference type="Proteomes" id="UP000193087"/>
    </source>
</evidence>